<feature type="domain" description="Histidine kinase" evidence="11">
    <location>
        <begin position="225"/>
        <end position="435"/>
    </location>
</feature>
<dbReference type="PRINTS" id="PR00344">
    <property type="entry name" value="BCTRLSENSOR"/>
</dbReference>
<accession>A0A6M4GTH5</accession>
<dbReference type="AlphaFoldDB" id="A0A6M4GTH5"/>
<dbReference type="EC" id="2.7.13.3" evidence="3"/>
<dbReference type="PANTHER" id="PTHR44936:SF10">
    <property type="entry name" value="SENSOR PROTEIN RSTB"/>
    <property type="match status" value="1"/>
</dbReference>
<dbReference type="SUPFAM" id="SSF55874">
    <property type="entry name" value="ATPase domain of HSP90 chaperone/DNA topoisomerase II/histidine kinase"/>
    <property type="match status" value="1"/>
</dbReference>
<keyword evidence="6 13" id="KW-0808">Transferase</keyword>
<dbReference type="GO" id="GO:0005886">
    <property type="term" value="C:plasma membrane"/>
    <property type="evidence" value="ECO:0007669"/>
    <property type="project" value="UniProtKB-SubCell"/>
</dbReference>
<evidence type="ECO:0000256" key="9">
    <source>
        <dbReference type="ARBA" id="ARBA00022840"/>
    </source>
</evidence>
<dbReference type="SMART" id="SM00387">
    <property type="entry name" value="HATPase_c"/>
    <property type="match status" value="1"/>
</dbReference>
<sequence>MIRLFLKLYGLLIATLVFSFVVQTQLVDYVYREMTPGFDFRQRFMATFHLLEESLAPLPRDQWPARFRELAAGFSTPARMGPVSTLPERSRLDPEKAQQLDSGSIVALDRPGGGFVLAKRLRGSDHAVVMEFPGPDNSRIRIATYLVNWTTEFLIVAVLVFFWVRPFWRDLLKVRSAAEAVGAGQFDQRVTVKRGSALRSLAEGFNAMTERIAALLQSHRGLTSSVSHELRTPLARLKFSHSMARDEPRPEGKDRFLALMERDIAELDELTTELLDYARLERGVPEIRVQTVPAEPWLEDVIADARQTAVASQNAARIDPQVDLETVQCEPRYMARAVVNLIRNALHYARSTVTVSLAREGARTVIHVDDDGSGIPAQDRERVFEPFARLDQSRDRDSGGFGLGLAIVRQVARWHGGEASISDSPLGGTRVTIAW</sequence>
<evidence type="ECO:0000256" key="3">
    <source>
        <dbReference type="ARBA" id="ARBA00012438"/>
    </source>
</evidence>
<feature type="transmembrane region" description="Helical" evidence="10">
    <location>
        <begin position="142"/>
        <end position="164"/>
    </location>
</feature>
<dbReference type="Pfam" id="PF00672">
    <property type="entry name" value="HAMP"/>
    <property type="match status" value="1"/>
</dbReference>
<dbReference type="Proteomes" id="UP000501534">
    <property type="component" value="Chromosome"/>
</dbReference>
<name>A0A6M4GTH5_9PROT</name>
<dbReference type="SMART" id="SM00304">
    <property type="entry name" value="HAMP"/>
    <property type="match status" value="1"/>
</dbReference>
<dbReference type="Gene3D" id="1.10.287.130">
    <property type="match status" value="1"/>
</dbReference>
<dbReference type="InterPro" id="IPR005467">
    <property type="entry name" value="His_kinase_dom"/>
</dbReference>
<evidence type="ECO:0000313" key="14">
    <source>
        <dbReference type="Proteomes" id="UP000501534"/>
    </source>
</evidence>
<comment type="catalytic activity">
    <reaction evidence="1">
        <text>ATP + protein L-histidine = ADP + protein N-phospho-L-histidine.</text>
        <dbReference type="EC" id="2.7.13.3"/>
    </reaction>
</comment>
<dbReference type="SUPFAM" id="SSF47384">
    <property type="entry name" value="Homodimeric domain of signal transducing histidine kinase"/>
    <property type="match status" value="1"/>
</dbReference>
<dbReference type="GO" id="GO:0005524">
    <property type="term" value="F:ATP binding"/>
    <property type="evidence" value="ECO:0007669"/>
    <property type="project" value="UniProtKB-KW"/>
</dbReference>
<dbReference type="InterPro" id="IPR036890">
    <property type="entry name" value="HATPase_C_sf"/>
</dbReference>
<dbReference type="InterPro" id="IPR003660">
    <property type="entry name" value="HAMP_dom"/>
</dbReference>
<dbReference type="PROSITE" id="PS50109">
    <property type="entry name" value="HIS_KIN"/>
    <property type="match status" value="1"/>
</dbReference>
<dbReference type="CDD" id="cd00082">
    <property type="entry name" value="HisKA"/>
    <property type="match status" value="1"/>
</dbReference>
<evidence type="ECO:0000256" key="6">
    <source>
        <dbReference type="ARBA" id="ARBA00022679"/>
    </source>
</evidence>
<dbReference type="InterPro" id="IPR036097">
    <property type="entry name" value="HisK_dim/P_sf"/>
</dbReference>
<evidence type="ECO:0000256" key="2">
    <source>
        <dbReference type="ARBA" id="ARBA00004651"/>
    </source>
</evidence>
<dbReference type="RefSeq" id="WP_171090731.1">
    <property type="nucleotide sequence ID" value="NZ_CP053069.1"/>
</dbReference>
<reference evidence="13 14" key="1">
    <citation type="submission" date="2020-04" db="EMBL/GenBank/DDBJ databases">
        <title>Usitatibacter rugosus gen. nov., sp. nov. and Usitatibacter palustris sp. nov., novel members of Usitatibacteraceae fam. nov. within the order Nitrosomonadales isolated from soil.</title>
        <authorList>
            <person name="Huber K.J."/>
            <person name="Neumann-Schaal M."/>
            <person name="Geppert A."/>
            <person name="Luckner M."/>
            <person name="Wanner G."/>
            <person name="Overmann J."/>
        </authorList>
    </citation>
    <scope>NUCLEOTIDE SEQUENCE [LARGE SCALE GENOMIC DNA]</scope>
    <source>
        <strain evidence="13 14">0125_3</strain>
    </source>
</reference>
<dbReference type="KEGG" id="uru:DSM104443_01370"/>
<keyword evidence="14" id="KW-1185">Reference proteome</keyword>
<evidence type="ECO:0000256" key="4">
    <source>
        <dbReference type="ARBA" id="ARBA00022475"/>
    </source>
</evidence>
<dbReference type="InterPro" id="IPR003594">
    <property type="entry name" value="HATPase_dom"/>
</dbReference>
<dbReference type="Gene3D" id="3.30.565.10">
    <property type="entry name" value="Histidine kinase-like ATPase, C-terminal domain"/>
    <property type="match status" value="1"/>
</dbReference>
<dbReference type="Pfam" id="PF00512">
    <property type="entry name" value="HisKA"/>
    <property type="match status" value="1"/>
</dbReference>
<evidence type="ECO:0000259" key="11">
    <source>
        <dbReference type="PROSITE" id="PS50109"/>
    </source>
</evidence>
<dbReference type="InterPro" id="IPR050980">
    <property type="entry name" value="2C_sensor_his_kinase"/>
</dbReference>
<dbReference type="CDD" id="cd06225">
    <property type="entry name" value="HAMP"/>
    <property type="match status" value="1"/>
</dbReference>
<organism evidence="13 14">
    <name type="scientific">Usitatibacter rugosus</name>
    <dbReference type="NCBI Taxonomy" id="2732067"/>
    <lineage>
        <taxon>Bacteria</taxon>
        <taxon>Pseudomonadati</taxon>
        <taxon>Pseudomonadota</taxon>
        <taxon>Betaproteobacteria</taxon>
        <taxon>Nitrosomonadales</taxon>
        <taxon>Usitatibacteraceae</taxon>
        <taxon>Usitatibacter</taxon>
    </lineage>
</organism>
<keyword evidence="7" id="KW-0547">Nucleotide-binding</keyword>
<keyword evidence="5" id="KW-0597">Phosphoprotein</keyword>
<keyword evidence="8" id="KW-0418">Kinase</keyword>
<keyword evidence="4" id="KW-1003">Cell membrane</keyword>
<keyword evidence="10" id="KW-0812">Transmembrane</keyword>
<feature type="domain" description="HAMP" evidence="12">
    <location>
        <begin position="165"/>
        <end position="217"/>
    </location>
</feature>
<dbReference type="PANTHER" id="PTHR44936">
    <property type="entry name" value="SENSOR PROTEIN CREC"/>
    <property type="match status" value="1"/>
</dbReference>
<dbReference type="Gene3D" id="6.10.340.10">
    <property type="match status" value="1"/>
</dbReference>
<evidence type="ECO:0000256" key="5">
    <source>
        <dbReference type="ARBA" id="ARBA00022553"/>
    </source>
</evidence>
<dbReference type="PROSITE" id="PS50885">
    <property type="entry name" value="HAMP"/>
    <property type="match status" value="1"/>
</dbReference>
<dbReference type="EMBL" id="CP053069">
    <property type="protein sequence ID" value="QJR10315.1"/>
    <property type="molecule type" value="Genomic_DNA"/>
</dbReference>
<comment type="subcellular location">
    <subcellularLocation>
        <location evidence="2">Cell membrane</location>
        <topology evidence="2">Multi-pass membrane protein</topology>
    </subcellularLocation>
</comment>
<evidence type="ECO:0000313" key="13">
    <source>
        <dbReference type="EMBL" id="QJR10315.1"/>
    </source>
</evidence>
<evidence type="ECO:0000256" key="7">
    <source>
        <dbReference type="ARBA" id="ARBA00022741"/>
    </source>
</evidence>
<dbReference type="InterPro" id="IPR003661">
    <property type="entry name" value="HisK_dim/P_dom"/>
</dbReference>
<keyword evidence="10" id="KW-1133">Transmembrane helix</keyword>
<protein>
    <recommendedName>
        <fullName evidence="3">histidine kinase</fullName>
        <ecNumber evidence="3">2.7.13.3</ecNumber>
    </recommendedName>
</protein>
<dbReference type="InterPro" id="IPR004358">
    <property type="entry name" value="Sig_transdc_His_kin-like_C"/>
</dbReference>
<proteinExistence type="predicted"/>
<keyword evidence="9" id="KW-0067">ATP-binding</keyword>
<keyword evidence="10" id="KW-0472">Membrane</keyword>
<dbReference type="Pfam" id="PF02518">
    <property type="entry name" value="HATPase_c"/>
    <property type="match status" value="1"/>
</dbReference>
<dbReference type="SMART" id="SM00388">
    <property type="entry name" value="HisKA"/>
    <property type="match status" value="1"/>
</dbReference>
<evidence type="ECO:0000256" key="1">
    <source>
        <dbReference type="ARBA" id="ARBA00000085"/>
    </source>
</evidence>
<dbReference type="GO" id="GO:0000155">
    <property type="term" value="F:phosphorelay sensor kinase activity"/>
    <property type="evidence" value="ECO:0007669"/>
    <property type="project" value="InterPro"/>
</dbReference>
<evidence type="ECO:0000256" key="8">
    <source>
        <dbReference type="ARBA" id="ARBA00022777"/>
    </source>
</evidence>
<gene>
    <name evidence="13" type="primary">rstB_2</name>
    <name evidence="13" type="ORF">DSM104443_01370</name>
</gene>
<evidence type="ECO:0000256" key="10">
    <source>
        <dbReference type="SAM" id="Phobius"/>
    </source>
</evidence>
<evidence type="ECO:0000259" key="12">
    <source>
        <dbReference type="PROSITE" id="PS50885"/>
    </source>
</evidence>
<dbReference type="SUPFAM" id="SSF158472">
    <property type="entry name" value="HAMP domain-like"/>
    <property type="match status" value="1"/>
</dbReference>